<dbReference type="AlphaFoldDB" id="A0A7Z1MY59"/>
<comment type="caution">
    <text evidence="2">The sequence shown here is derived from an EMBL/GenBank/DDBJ whole genome shotgun (WGS) entry which is preliminary data.</text>
</comment>
<feature type="compositionally biased region" description="Low complexity" evidence="1">
    <location>
        <begin position="12"/>
        <end position="31"/>
    </location>
</feature>
<gene>
    <name evidence="2" type="ORF">CV019_13715</name>
</gene>
<evidence type="ECO:0000313" key="2">
    <source>
        <dbReference type="EMBL" id="PPJ69530.1"/>
    </source>
</evidence>
<sequence length="121" mass="14367">SSWWQKVRPVWARNRPMPAAPARTTAQQLAPYRTQWGRCTRTSASIRPVTARWSPSASARKRRRLMQRKRHRQPAPSLRARRQRRQLPQRRRRRRHRSRCRTPRVSRSTGSSNGAPSPRRS</sequence>
<dbReference type="EMBL" id="PGWX01000538">
    <property type="protein sequence ID" value="PPJ69530.1"/>
    <property type="molecule type" value="Genomic_DNA"/>
</dbReference>
<evidence type="ECO:0000313" key="3">
    <source>
        <dbReference type="Proteomes" id="UP000238153"/>
    </source>
</evidence>
<feature type="region of interest" description="Disordered" evidence="1">
    <location>
        <begin position="1"/>
        <end position="121"/>
    </location>
</feature>
<evidence type="ECO:0000256" key="1">
    <source>
        <dbReference type="SAM" id="MobiDB-lite"/>
    </source>
</evidence>
<feature type="non-terminal residue" evidence="2">
    <location>
        <position position="1"/>
    </location>
</feature>
<dbReference type="Proteomes" id="UP000238153">
    <property type="component" value="Unassembled WGS sequence"/>
</dbReference>
<protein>
    <submittedName>
        <fullName evidence="2">Uncharacterized protein</fullName>
    </submittedName>
</protein>
<accession>A0A7Z1MY59</accession>
<reference evidence="2 3" key="1">
    <citation type="submission" date="2017-11" db="EMBL/GenBank/DDBJ databases">
        <authorList>
            <person name="Founou R.C."/>
            <person name="Founou L."/>
            <person name="Allam M."/>
            <person name="Ismail A."/>
            <person name="Essack S.Y."/>
        </authorList>
    </citation>
    <scope>NUCLEOTIDE SEQUENCE [LARGE SCALE GENOMIC DNA]</scope>
    <source>
        <strain evidence="2 3">G811N2B1</strain>
    </source>
</reference>
<proteinExistence type="predicted"/>
<feature type="compositionally biased region" description="Basic residues" evidence="1">
    <location>
        <begin position="59"/>
        <end position="104"/>
    </location>
</feature>
<name>A0A7Z1MY59_STAHA</name>
<organism evidence="2 3">
    <name type="scientific">Staphylococcus haemolyticus</name>
    <dbReference type="NCBI Taxonomy" id="1283"/>
    <lineage>
        <taxon>Bacteria</taxon>
        <taxon>Bacillati</taxon>
        <taxon>Bacillota</taxon>
        <taxon>Bacilli</taxon>
        <taxon>Bacillales</taxon>
        <taxon>Staphylococcaceae</taxon>
        <taxon>Staphylococcus</taxon>
    </lineage>
</organism>